<keyword evidence="5 7" id="KW-0694">RNA-binding</keyword>
<dbReference type="GO" id="GO:0000460">
    <property type="term" value="P:maturation of 5.8S rRNA"/>
    <property type="evidence" value="ECO:0007669"/>
    <property type="project" value="TreeGrafter"/>
</dbReference>
<dbReference type="GO" id="GO:0000178">
    <property type="term" value="C:exosome (RNase complex)"/>
    <property type="evidence" value="ECO:0007669"/>
    <property type="project" value="TreeGrafter"/>
</dbReference>
<keyword evidence="7" id="KW-0238">DNA-binding</keyword>
<proteinExistence type="inferred from homology"/>
<evidence type="ECO:0000256" key="2">
    <source>
        <dbReference type="ARBA" id="ARBA00009154"/>
    </source>
</evidence>
<dbReference type="PANTHER" id="PTHR15341:SF3">
    <property type="entry name" value="NUCLEAR NUCLEIC ACID-BINDING PROTEIN C1D"/>
    <property type="match status" value="1"/>
</dbReference>
<dbReference type="STRING" id="7244.B4MCF6"/>
<evidence type="ECO:0000256" key="3">
    <source>
        <dbReference type="ARBA" id="ARBA00015212"/>
    </source>
</evidence>
<evidence type="ECO:0000256" key="7">
    <source>
        <dbReference type="RuleBase" id="RU368003"/>
    </source>
</evidence>
<dbReference type="eggNOG" id="KOG4835">
    <property type="taxonomic scope" value="Eukaryota"/>
</dbReference>
<dbReference type="GO" id="GO:0005737">
    <property type="term" value="C:cytoplasm"/>
    <property type="evidence" value="ECO:0007669"/>
    <property type="project" value="UniProtKB-SubCell"/>
</dbReference>
<reference evidence="8 9" key="1">
    <citation type="journal article" date="2007" name="Nature">
        <title>Evolution of genes and genomes on the Drosophila phylogeny.</title>
        <authorList>
            <consortium name="Drosophila 12 Genomes Consortium"/>
            <person name="Clark A.G."/>
            <person name="Eisen M.B."/>
            <person name="Smith D.R."/>
            <person name="Bergman C.M."/>
            <person name="Oliver B."/>
            <person name="Markow T.A."/>
            <person name="Kaufman T.C."/>
            <person name="Kellis M."/>
            <person name="Gelbart W."/>
            <person name="Iyer V.N."/>
            <person name="Pollard D.A."/>
            <person name="Sackton T.B."/>
            <person name="Larracuente A.M."/>
            <person name="Singh N.D."/>
            <person name="Abad J.P."/>
            <person name="Abt D.N."/>
            <person name="Adryan B."/>
            <person name="Aguade M."/>
            <person name="Akashi H."/>
            <person name="Anderson W.W."/>
            <person name="Aquadro C.F."/>
            <person name="Ardell D.H."/>
            <person name="Arguello R."/>
            <person name="Artieri C.G."/>
            <person name="Barbash D.A."/>
            <person name="Barker D."/>
            <person name="Barsanti P."/>
            <person name="Batterham P."/>
            <person name="Batzoglou S."/>
            <person name="Begun D."/>
            <person name="Bhutkar A."/>
            <person name="Blanco E."/>
            <person name="Bosak S.A."/>
            <person name="Bradley R.K."/>
            <person name="Brand A.D."/>
            <person name="Brent M.R."/>
            <person name="Brooks A.N."/>
            <person name="Brown R.H."/>
            <person name="Butlin R.K."/>
            <person name="Caggese C."/>
            <person name="Calvi B.R."/>
            <person name="Bernardo de Carvalho A."/>
            <person name="Caspi A."/>
            <person name="Castrezana S."/>
            <person name="Celniker S.E."/>
            <person name="Chang J.L."/>
            <person name="Chapple C."/>
            <person name="Chatterji S."/>
            <person name="Chinwalla A."/>
            <person name="Civetta A."/>
            <person name="Clifton S.W."/>
            <person name="Comeron J.M."/>
            <person name="Costello J.C."/>
            <person name="Coyne J.A."/>
            <person name="Daub J."/>
            <person name="David R.G."/>
            <person name="Delcher A.L."/>
            <person name="Delehaunty K."/>
            <person name="Do C.B."/>
            <person name="Ebling H."/>
            <person name="Edwards K."/>
            <person name="Eickbush T."/>
            <person name="Evans J.D."/>
            <person name="Filipski A."/>
            <person name="Findeiss S."/>
            <person name="Freyhult E."/>
            <person name="Fulton L."/>
            <person name="Fulton R."/>
            <person name="Garcia A.C."/>
            <person name="Gardiner A."/>
            <person name="Garfield D.A."/>
            <person name="Garvin B.E."/>
            <person name="Gibson G."/>
            <person name="Gilbert D."/>
            <person name="Gnerre S."/>
            <person name="Godfrey J."/>
            <person name="Good R."/>
            <person name="Gotea V."/>
            <person name="Gravely B."/>
            <person name="Greenberg A.J."/>
            <person name="Griffiths-Jones S."/>
            <person name="Gross S."/>
            <person name="Guigo R."/>
            <person name="Gustafson E.A."/>
            <person name="Haerty W."/>
            <person name="Hahn M.W."/>
            <person name="Halligan D.L."/>
            <person name="Halpern A.L."/>
            <person name="Halter G.M."/>
            <person name="Han M.V."/>
            <person name="Heger A."/>
            <person name="Hillier L."/>
            <person name="Hinrichs A.S."/>
            <person name="Holmes I."/>
            <person name="Hoskins R.A."/>
            <person name="Hubisz M.J."/>
            <person name="Hultmark D."/>
            <person name="Huntley M.A."/>
            <person name="Jaffe D.B."/>
            <person name="Jagadeeshan S."/>
            <person name="Jeck W.R."/>
            <person name="Johnson J."/>
            <person name="Jones C.D."/>
            <person name="Jordan W.C."/>
            <person name="Karpen G.H."/>
            <person name="Kataoka E."/>
            <person name="Keightley P.D."/>
            <person name="Kheradpour P."/>
            <person name="Kirkness E.F."/>
            <person name="Koerich L.B."/>
            <person name="Kristiansen K."/>
            <person name="Kudrna D."/>
            <person name="Kulathinal R.J."/>
            <person name="Kumar S."/>
            <person name="Kwok R."/>
            <person name="Lander E."/>
            <person name="Langley C.H."/>
            <person name="Lapoint R."/>
            <person name="Lazzaro B.P."/>
            <person name="Lee S.J."/>
            <person name="Levesque L."/>
            <person name="Li R."/>
            <person name="Lin C.F."/>
            <person name="Lin M.F."/>
            <person name="Lindblad-Toh K."/>
            <person name="Llopart A."/>
            <person name="Long M."/>
            <person name="Low L."/>
            <person name="Lozovsky E."/>
            <person name="Lu J."/>
            <person name="Luo M."/>
            <person name="Machado C.A."/>
            <person name="Makalowski W."/>
            <person name="Marzo M."/>
            <person name="Matsuda M."/>
            <person name="Matzkin L."/>
            <person name="McAllister B."/>
            <person name="McBride C.S."/>
            <person name="McKernan B."/>
            <person name="McKernan K."/>
            <person name="Mendez-Lago M."/>
            <person name="Minx P."/>
            <person name="Mollenhauer M.U."/>
            <person name="Montooth K."/>
            <person name="Mount S.M."/>
            <person name="Mu X."/>
            <person name="Myers E."/>
            <person name="Negre B."/>
            <person name="Newfeld S."/>
            <person name="Nielsen R."/>
            <person name="Noor M.A."/>
            <person name="O'Grady P."/>
            <person name="Pachter L."/>
            <person name="Papaceit M."/>
            <person name="Parisi M.J."/>
            <person name="Parisi M."/>
            <person name="Parts L."/>
            <person name="Pedersen J.S."/>
            <person name="Pesole G."/>
            <person name="Phillippy A.M."/>
            <person name="Ponting C.P."/>
            <person name="Pop M."/>
            <person name="Porcelli D."/>
            <person name="Powell J.R."/>
            <person name="Prohaska S."/>
            <person name="Pruitt K."/>
            <person name="Puig M."/>
            <person name="Quesneville H."/>
            <person name="Ram K.R."/>
            <person name="Rand D."/>
            <person name="Rasmussen M.D."/>
            <person name="Reed L.K."/>
            <person name="Reenan R."/>
            <person name="Reily A."/>
            <person name="Remington K.A."/>
            <person name="Rieger T.T."/>
            <person name="Ritchie M.G."/>
            <person name="Robin C."/>
            <person name="Rogers Y.H."/>
            <person name="Rohde C."/>
            <person name="Rozas J."/>
            <person name="Rubenfield M.J."/>
            <person name="Ruiz A."/>
            <person name="Russo S."/>
            <person name="Salzberg S.L."/>
            <person name="Sanchez-Gracia A."/>
            <person name="Saranga D.J."/>
            <person name="Sato H."/>
            <person name="Schaeffer S.W."/>
            <person name="Schatz M.C."/>
            <person name="Schlenke T."/>
            <person name="Schwartz R."/>
            <person name="Segarra C."/>
            <person name="Singh R.S."/>
            <person name="Sirot L."/>
            <person name="Sirota M."/>
            <person name="Sisneros N.B."/>
            <person name="Smith C.D."/>
            <person name="Smith T.F."/>
            <person name="Spieth J."/>
            <person name="Stage D.E."/>
            <person name="Stark A."/>
            <person name="Stephan W."/>
            <person name="Strausberg R.L."/>
            <person name="Strempel S."/>
            <person name="Sturgill D."/>
            <person name="Sutton G."/>
            <person name="Sutton G.G."/>
            <person name="Tao W."/>
            <person name="Teichmann S."/>
            <person name="Tobari Y.N."/>
            <person name="Tomimura Y."/>
            <person name="Tsolas J.M."/>
            <person name="Valente V.L."/>
            <person name="Venter E."/>
            <person name="Venter J.C."/>
            <person name="Vicario S."/>
            <person name="Vieira F.G."/>
            <person name="Vilella A.J."/>
            <person name="Villasante A."/>
            <person name="Walenz B."/>
            <person name="Wang J."/>
            <person name="Wasserman M."/>
            <person name="Watts T."/>
            <person name="Wilson D."/>
            <person name="Wilson R.K."/>
            <person name="Wing R.A."/>
            <person name="Wolfner M.F."/>
            <person name="Wong A."/>
            <person name="Wong G.K."/>
            <person name="Wu C.I."/>
            <person name="Wu G."/>
            <person name="Yamamoto D."/>
            <person name="Yang H.P."/>
            <person name="Yang S.P."/>
            <person name="Yorke J.A."/>
            <person name="Yoshida K."/>
            <person name="Zdobnov E."/>
            <person name="Zhang P."/>
            <person name="Zhang Y."/>
            <person name="Zimin A.V."/>
            <person name="Baldwin J."/>
            <person name="Abdouelleil A."/>
            <person name="Abdulkadir J."/>
            <person name="Abebe A."/>
            <person name="Abera B."/>
            <person name="Abreu J."/>
            <person name="Acer S.C."/>
            <person name="Aftuck L."/>
            <person name="Alexander A."/>
            <person name="An P."/>
            <person name="Anderson E."/>
            <person name="Anderson S."/>
            <person name="Arachi H."/>
            <person name="Azer M."/>
            <person name="Bachantsang P."/>
            <person name="Barry A."/>
            <person name="Bayul T."/>
            <person name="Berlin A."/>
            <person name="Bessette D."/>
            <person name="Bloom T."/>
            <person name="Blye J."/>
            <person name="Boguslavskiy L."/>
            <person name="Bonnet C."/>
            <person name="Boukhgalter B."/>
            <person name="Bourzgui I."/>
            <person name="Brown A."/>
            <person name="Cahill P."/>
            <person name="Channer S."/>
            <person name="Cheshatsang Y."/>
            <person name="Chuda L."/>
            <person name="Citroen M."/>
            <person name="Collymore A."/>
            <person name="Cooke P."/>
            <person name="Costello M."/>
            <person name="D'Aco K."/>
            <person name="Daza R."/>
            <person name="De Haan G."/>
            <person name="DeGray S."/>
            <person name="DeMaso C."/>
            <person name="Dhargay N."/>
            <person name="Dooley K."/>
            <person name="Dooley E."/>
            <person name="Doricent M."/>
            <person name="Dorje P."/>
            <person name="Dorjee K."/>
            <person name="Dupes A."/>
            <person name="Elong R."/>
            <person name="Falk J."/>
            <person name="Farina A."/>
            <person name="Faro S."/>
            <person name="Ferguson D."/>
            <person name="Fisher S."/>
            <person name="Foley C.D."/>
            <person name="Franke A."/>
            <person name="Friedrich D."/>
            <person name="Gadbois L."/>
            <person name="Gearin G."/>
            <person name="Gearin C.R."/>
            <person name="Giannoukos G."/>
            <person name="Goode T."/>
            <person name="Graham J."/>
            <person name="Grandbois E."/>
            <person name="Grewal S."/>
            <person name="Gyaltsen K."/>
            <person name="Hafez N."/>
            <person name="Hagos B."/>
            <person name="Hall J."/>
            <person name="Henson C."/>
            <person name="Hollinger A."/>
            <person name="Honan T."/>
            <person name="Huard M.D."/>
            <person name="Hughes L."/>
            <person name="Hurhula B."/>
            <person name="Husby M.E."/>
            <person name="Kamat A."/>
            <person name="Kanga B."/>
            <person name="Kashin S."/>
            <person name="Khazanovich D."/>
            <person name="Kisner P."/>
            <person name="Lance K."/>
            <person name="Lara M."/>
            <person name="Lee W."/>
            <person name="Lennon N."/>
            <person name="Letendre F."/>
            <person name="LeVine R."/>
            <person name="Lipovsky A."/>
            <person name="Liu X."/>
            <person name="Liu J."/>
            <person name="Liu S."/>
            <person name="Lokyitsang T."/>
            <person name="Lokyitsang Y."/>
            <person name="Lubonja R."/>
            <person name="Lui A."/>
            <person name="MacDonald P."/>
            <person name="Magnisalis V."/>
            <person name="Maru K."/>
            <person name="Matthews C."/>
            <person name="McCusker W."/>
            <person name="McDonough S."/>
            <person name="Mehta T."/>
            <person name="Meldrim J."/>
            <person name="Meneus L."/>
            <person name="Mihai O."/>
            <person name="Mihalev A."/>
            <person name="Mihova T."/>
            <person name="Mittelman R."/>
            <person name="Mlenga V."/>
            <person name="Montmayeur A."/>
            <person name="Mulrain L."/>
            <person name="Navidi A."/>
            <person name="Naylor J."/>
            <person name="Negash T."/>
            <person name="Nguyen T."/>
            <person name="Nguyen N."/>
            <person name="Nicol R."/>
            <person name="Norbu C."/>
            <person name="Norbu N."/>
            <person name="Novod N."/>
            <person name="O'Neill B."/>
            <person name="Osman S."/>
            <person name="Markiewicz E."/>
            <person name="Oyono O.L."/>
            <person name="Patti C."/>
            <person name="Phunkhang P."/>
            <person name="Pierre F."/>
            <person name="Priest M."/>
            <person name="Raghuraman S."/>
            <person name="Rege F."/>
            <person name="Reyes R."/>
            <person name="Rise C."/>
            <person name="Rogov P."/>
            <person name="Ross K."/>
            <person name="Ryan E."/>
            <person name="Settipalli S."/>
            <person name="Shea T."/>
            <person name="Sherpa N."/>
            <person name="Shi L."/>
            <person name="Shih D."/>
            <person name="Sparrow T."/>
            <person name="Spaulding J."/>
            <person name="Stalker J."/>
            <person name="Stange-Thomann N."/>
            <person name="Stavropoulos S."/>
            <person name="Stone C."/>
            <person name="Strader C."/>
            <person name="Tesfaye S."/>
            <person name="Thomson T."/>
            <person name="Thoulutsang Y."/>
            <person name="Thoulutsang D."/>
            <person name="Topham K."/>
            <person name="Topping I."/>
            <person name="Tsamla T."/>
            <person name="Vassiliev H."/>
            <person name="Vo A."/>
            <person name="Wangchuk T."/>
            <person name="Wangdi T."/>
            <person name="Weiand M."/>
            <person name="Wilkinson J."/>
            <person name="Wilson A."/>
            <person name="Yadav S."/>
            <person name="Young G."/>
            <person name="Yu Q."/>
            <person name="Zembek L."/>
            <person name="Zhong D."/>
            <person name="Zimmer A."/>
            <person name="Zwirko Z."/>
            <person name="Jaffe D.B."/>
            <person name="Alvarez P."/>
            <person name="Brockman W."/>
            <person name="Butler J."/>
            <person name="Chin C."/>
            <person name="Gnerre S."/>
            <person name="Grabherr M."/>
            <person name="Kleber M."/>
            <person name="Mauceli E."/>
            <person name="MacCallum I."/>
        </authorList>
    </citation>
    <scope>NUCLEOTIDE SEQUENCE [LARGE SCALE GENOMIC DNA]</scope>
    <source>
        <strain evidence="9">Tucson 15010-1051.87</strain>
    </source>
</reference>
<dbReference type="KEGG" id="dvi:6635300"/>
<dbReference type="PANTHER" id="PTHR15341">
    <property type="entry name" value="SUN-COR STEROID HORMONE RECEPTOR CO-REPRESSOR"/>
    <property type="match status" value="1"/>
</dbReference>
<accession>B4MCF6</accession>
<dbReference type="FunCoup" id="B4MCF6">
    <property type="interactions" value="247"/>
</dbReference>
<comment type="subcellular location">
    <subcellularLocation>
        <location evidence="7">Cytoplasm</location>
    </subcellularLocation>
    <subcellularLocation>
        <location evidence="7">Nucleus</location>
        <location evidence="7">Nucleolus</location>
    </subcellularLocation>
    <subcellularLocation>
        <location evidence="1 7">Nucleus</location>
    </subcellularLocation>
</comment>
<keyword evidence="4 7" id="KW-0698">rRNA processing</keyword>
<evidence type="ECO:0000256" key="5">
    <source>
        <dbReference type="ARBA" id="ARBA00022884"/>
    </source>
</evidence>
<comment type="function">
    <text evidence="7">Plays a role in the recruitment of the exosome to pre-rRNA to mediate the 3'-5' end processing of the 5.8S rRNA.</text>
</comment>
<dbReference type="Proteomes" id="UP000008792">
    <property type="component" value="Unassembled WGS sequence"/>
</dbReference>
<name>B4MCF6_DROVI</name>
<protein>
    <recommendedName>
        <fullName evidence="3 7">Nuclear nucleic acid-binding protein C1D</fullName>
    </recommendedName>
</protein>
<evidence type="ECO:0000256" key="6">
    <source>
        <dbReference type="ARBA" id="ARBA00023242"/>
    </source>
</evidence>
<comment type="similarity">
    <text evidence="2 7">Belongs to the C1D family.</text>
</comment>
<evidence type="ECO:0000313" key="8">
    <source>
        <dbReference type="EMBL" id="EDW71063.2"/>
    </source>
</evidence>
<gene>
    <name evidence="8" type="primary">Dvir\GJ18423</name>
    <name evidence="8" type="ORF">Dvir_GJ18423</name>
</gene>
<dbReference type="AlphaFoldDB" id="B4MCF6"/>
<organism evidence="8 9">
    <name type="scientific">Drosophila virilis</name>
    <name type="common">Fruit fly</name>
    <dbReference type="NCBI Taxonomy" id="7244"/>
    <lineage>
        <taxon>Eukaryota</taxon>
        <taxon>Metazoa</taxon>
        <taxon>Ecdysozoa</taxon>
        <taxon>Arthropoda</taxon>
        <taxon>Hexapoda</taxon>
        <taxon>Insecta</taxon>
        <taxon>Pterygota</taxon>
        <taxon>Neoptera</taxon>
        <taxon>Endopterygota</taxon>
        <taxon>Diptera</taxon>
        <taxon>Brachycera</taxon>
        <taxon>Muscomorpha</taxon>
        <taxon>Ephydroidea</taxon>
        <taxon>Drosophilidae</taxon>
        <taxon>Drosophila</taxon>
    </lineage>
</organism>
<evidence type="ECO:0000256" key="4">
    <source>
        <dbReference type="ARBA" id="ARBA00022552"/>
    </source>
</evidence>
<dbReference type="GO" id="GO:0010468">
    <property type="term" value="P:regulation of gene expression"/>
    <property type="evidence" value="ECO:0007669"/>
    <property type="project" value="TreeGrafter"/>
</dbReference>
<keyword evidence="7" id="KW-0963">Cytoplasm</keyword>
<keyword evidence="9" id="KW-1185">Reference proteome</keyword>
<keyword evidence="6 7" id="KW-0539">Nucleus</keyword>
<dbReference type="HOGENOM" id="CLU_2443222_0_0_1"/>
<dbReference type="InterPro" id="IPR007146">
    <property type="entry name" value="Sas10/Utp3/C1D"/>
</dbReference>
<dbReference type="GO" id="GO:0003677">
    <property type="term" value="F:DNA binding"/>
    <property type="evidence" value="ECO:0007669"/>
    <property type="project" value="UniProtKB-KW"/>
</dbReference>
<dbReference type="GO" id="GO:0003723">
    <property type="term" value="F:RNA binding"/>
    <property type="evidence" value="ECO:0007669"/>
    <property type="project" value="UniProtKB-UniRule"/>
</dbReference>
<evidence type="ECO:0000256" key="1">
    <source>
        <dbReference type="ARBA" id="ARBA00004123"/>
    </source>
</evidence>
<dbReference type="InParanoid" id="B4MCF6"/>
<sequence>MAGIIAPSGGNQPFIDCNGQLNDDQLLGIFVNFSASLDVLEKDLHSAIRAHNFRSLSTEEQVKVDTFLVYVNSTLFWMYLKLQGCDLSKHYILHDLRRAREMLAREKQTNSSKAAPRLDIAASKRFIAAGMHTRFVDMEGVMVTEAQYTRSLTEASGSNLQQTI</sequence>
<dbReference type="OrthoDB" id="1421013at2759"/>
<evidence type="ECO:0000313" key="9">
    <source>
        <dbReference type="Proteomes" id="UP000008792"/>
    </source>
</evidence>
<dbReference type="InterPro" id="IPR011082">
    <property type="entry name" value="Exosome-assoc_fac/DNA_repair"/>
</dbReference>
<dbReference type="Pfam" id="PF04000">
    <property type="entry name" value="Sas10_Utp3"/>
    <property type="match status" value="1"/>
</dbReference>
<dbReference type="EMBL" id="CH940658">
    <property type="protein sequence ID" value="EDW71063.2"/>
    <property type="molecule type" value="Genomic_DNA"/>
</dbReference>
<dbReference type="GO" id="GO:0005730">
    <property type="term" value="C:nucleolus"/>
    <property type="evidence" value="ECO:0007669"/>
    <property type="project" value="UniProtKB-SubCell"/>
</dbReference>
<comment type="subunit">
    <text evidence="7">Monomer and homodimer.</text>
</comment>